<evidence type="ECO:0008006" key="3">
    <source>
        <dbReference type="Google" id="ProtNLM"/>
    </source>
</evidence>
<dbReference type="GeneID" id="39593583"/>
<proteinExistence type="predicted"/>
<protein>
    <recommendedName>
        <fullName evidence="3">J domain-containing protein</fullName>
    </recommendedName>
</protein>
<reference evidence="1 2" key="1">
    <citation type="submission" date="2018-11" db="EMBL/GenBank/DDBJ databases">
        <title>Genome sequence of Apiotrichum porosum DSM 27194.</title>
        <authorList>
            <person name="Aliyu H."/>
            <person name="Gorte O."/>
            <person name="Ochsenreither K."/>
        </authorList>
    </citation>
    <scope>NUCLEOTIDE SEQUENCE [LARGE SCALE GENOMIC DNA]</scope>
    <source>
        <strain evidence="1 2">DSM 27194</strain>
    </source>
</reference>
<dbReference type="SUPFAM" id="SSF46565">
    <property type="entry name" value="Chaperone J-domain"/>
    <property type="match status" value="1"/>
</dbReference>
<evidence type="ECO:0000313" key="1">
    <source>
        <dbReference type="EMBL" id="RSH80460.1"/>
    </source>
</evidence>
<dbReference type="AlphaFoldDB" id="A0A427XNQ1"/>
<dbReference type="OrthoDB" id="445556at2759"/>
<evidence type="ECO:0000313" key="2">
    <source>
        <dbReference type="Proteomes" id="UP000279236"/>
    </source>
</evidence>
<accession>A0A427XNQ1</accession>
<sequence length="122" mass="13528">MPTQTLYSLLNVTSDARTVQIRRAYLLRLNEDPSQVDILSSAYDVLTNPAARARYDSQLVLALHAHRFQPLPQGTLAARRVRSVPELKCKGCGMRWAVKQWGYSRPPFASPSACPACGQSVV</sequence>
<dbReference type="EMBL" id="RSCE01000008">
    <property type="protein sequence ID" value="RSH80460.1"/>
    <property type="molecule type" value="Genomic_DNA"/>
</dbReference>
<dbReference type="InterPro" id="IPR036869">
    <property type="entry name" value="J_dom_sf"/>
</dbReference>
<keyword evidence="2" id="KW-1185">Reference proteome</keyword>
<comment type="caution">
    <text evidence="1">The sequence shown here is derived from an EMBL/GenBank/DDBJ whole genome shotgun (WGS) entry which is preliminary data.</text>
</comment>
<dbReference type="Proteomes" id="UP000279236">
    <property type="component" value="Unassembled WGS sequence"/>
</dbReference>
<name>A0A427XNQ1_9TREE</name>
<dbReference type="RefSeq" id="XP_028475407.1">
    <property type="nucleotide sequence ID" value="XM_028624335.1"/>
</dbReference>
<dbReference type="Gene3D" id="1.10.287.110">
    <property type="entry name" value="DnaJ domain"/>
    <property type="match status" value="1"/>
</dbReference>
<gene>
    <name evidence="1" type="ORF">EHS24_009040</name>
</gene>
<organism evidence="1 2">
    <name type="scientific">Apiotrichum porosum</name>
    <dbReference type="NCBI Taxonomy" id="105984"/>
    <lineage>
        <taxon>Eukaryota</taxon>
        <taxon>Fungi</taxon>
        <taxon>Dikarya</taxon>
        <taxon>Basidiomycota</taxon>
        <taxon>Agaricomycotina</taxon>
        <taxon>Tremellomycetes</taxon>
        <taxon>Trichosporonales</taxon>
        <taxon>Trichosporonaceae</taxon>
        <taxon>Apiotrichum</taxon>
    </lineage>
</organism>